<organism evidence="4 5">
    <name type="scientific">Myripristis murdjan</name>
    <name type="common">pinecone soldierfish</name>
    <dbReference type="NCBI Taxonomy" id="586833"/>
    <lineage>
        <taxon>Eukaryota</taxon>
        <taxon>Metazoa</taxon>
        <taxon>Chordata</taxon>
        <taxon>Craniata</taxon>
        <taxon>Vertebrata</taxon>
        <taxon>Euteleostomi</taxon>
        <taxon>Actinopterygii</taxon>
        <taxon>Neopterygii</taxon>
        <taxon>Teleostei</taxon>
        <taxon>Neoteleostei</taxon>
        <taxon>Acanthomorphata</taxon>
        <taxon>Holocentriformes</taxon>
        <taxon>Holocentridae</taxon>
        <taxon>Myripristis</taxon>
    </lineage>
</organism>
<dbReference type="AlphaFoldDB" id="A0A668AP85"/>
<keyword evidence="5" id="KW-1185">Reference proteome</keyword>
<name>A0A668AP85_9TELE</name>
<accession>A0A668AP85</accession>
<dbReference type="Proteomes" id="UP000472263">
    <property type="component" value="Chromosome 15"/>
</dbReference>
<dbReference type="GeneTree" id="ENSGT00570000079168"/>
<dbReference type="InterPro" id="IPR026646">
    <property type="entry name" value="GPRIN2-like/GPRIN3"/>
</dbReference>
<dbReference type="Pfam" id="PF15235">
    <property type="entry name" value="GRIN_C"/>
    <property type="match status" value="1"/>
</dbReference>
<feature type="region of interest" description="Disordered" evidence="2">
    <location>
        <begin position="121"/>
        <end position="171"/>
    </location>
</feature>
<evidence type="ECO:0000313" key="5">
    <source>
        <dbReference type="Proteomes" id="UP000472263"/>
    </source>
</evidence>
<reference evidence="4" key="1">
    <citation type="submission" date="2019-06" db="EMBL/GenBank/DDBJ databases">
        <authorList>
            <consortium name="Wellcome Sanger Institute Data Sharing"/>
        </authorList>
    </citation>
    <scope>NUCLEOTIDE SEQUENCE [LARGE SCALE GENOMIC DNA]</scope>
</reference>
<evidence type="ECO:0000256" key="2">
    <source>
        <dbReference type="SAM" id="MobiDB-lite"/>
    </source>
</evidence>
<evidence type="ECO:0000256" key="1">
    <source>
        <dbReference type="ARBA" id="ARBA00002358"/>
    </source>
</evidence>
<dbReference type="PANTHER" id="PTHR15718">
    <property type="entry name" value="G PROTEIN-REGULATED INDUCER OF NEURITE OUTGROWTH C-TERMINAL DOMAIN-CONTAINING PROTEIN"/>
    <property type="match status" value="1"/>
</dbReference>
<reference evidence="4" key="3">
    <citation type="submission" date="2025-09" db="UniProtKB">
        <authorList>
            <consortium name="Ensembl"/>
        </authorList>
    </citation>
    <scope>IDENTIFICATION</scope>
</reference>
<evidence type="ECO:0000259" key="3">
    <source>
        <dbReference type="Pfam" id="PF15235"/>
    </source>
</evidence>
<evidence type="ECO:0000313" key="4">
    <source>
        <dbReference type="Ensembl" id="ENSMMDP00005053118.1"/>
    </source>
</evidence>
<sequence>MAEGGHPASVLYTPGGAVSSDSALSTKPIVPTSKSSVEVLTSSQNTDLPKEPGHICQEGLKQAISKTSNEHPIRQTDSQRVSGENGVQVAVPTLQNSVSGHPPERCASPRTLVRPHSIAEPYTTPHHHEEEVSVTSHSPQASRRTVQRLQPASLPVQRSHSDSIPLVKQGPQASHSEACGLAYGGDYSIQEAQGHSILACKQPMQLQHCNIVTTACRGPNSGGGSPTQQPQGSCVHPCAVQAANKVGDFEGEGCRHPQCKEALCCDSYIHHGNLEDTFAAYCHPQPIPAPAQLLPHMASMEAGCRVQCAVLPHSTTNMIALPRLMSSVSETGLDAKRLLRCCNLSCSWISSLHPGGMLQTQKHSGVEECCSSPVGRTTTTTTRDMGTMTAHKELRDVGVQTSRTISEPAPLQLQPHVFPQICLVEENGSEKTPVKEVKWDAEGMTWEVYGASLDPEELGLAIQKHLELQIKETPQMSPSSKSVQRLKGHIRKMACIPESMDICTGFI</sequence>
<proteinExistence type="predicted"/>
<protein>
    <submittedName>
        <fullName evidence="4">Si:dkey-191g9.7</fullName>
    </submittedName>
</protein>
<comment type="function">
    <text evidence="1">May be involved in neurite outgrowth.</text>
</comment>
<dbReference type="GO" id="GO:0005886">
    <property type="term" value="C:plasma membrane"/>
    <property type="evidence" value="ECO:0007669"/>
    <property type="project" value="TreeGrafter"/>
</dbReference>
<feature type="region of interest" description="Disordered" evidence="2">
    <location>
        <begin position="1"/>
        <end position="52"/>
    </location>
</feature>
<feature type="domain" description="G protein-regulated inducer of neurite outgrowth C-terminal" evidence="3">
    <location>
        <begin position="427"/>
        <end position="485"/>
    </location>
</feature>
<dbReference type="InParanoid" id="A0A668AP85"/>
<feature type="compositionally biased region" description="Polar residues" evidence="2">
    <location>
        <begin position="32"/>
        <end position="47"/>
    </location>
</feature>
<dbReference type="InterPro" id="IPR032745">
    <property type="entry name" value="GRIN_C"/>
</dbReference>
<dbReference type="PANTHER" id="PTHR15718:SF5">
    <property type="entry name" value="G PROTEIN-REGULATED INDUCER OF NEURITE OUTGROWTH 2"/>
    <property type="match status" value="1"/>
</dbReference>
<reference evidence="4" key="2">
    <citation type="submission" date="2025-08" db="UniProtKB">
        <authorList>
            <consortium name="Ensembl"/>
        </authorList>
    </citation>
    <scope>IDENTIFICATION</scope>
</reference>
<dbReference type="Ensembl" id="ENSMMDT00005054149.1">
    <property type="protein sequence ID" value="ENSMMDP00005053118.1"/>
    <property type="gene ID" value="ENSMMDG00005023898.1"/>
</dbReference>
<dbReference type="GO" id="GO:0031175">
    <property type="term" value="P:neuron projection development"/>
    <property type="evidence" value="ECO:0007669"/>
    <property type="project" value="TreeGrafter"/>
</dbReference>
<feature type="compositionally biased region" description="Polar residues" evidence="2">
    <location>
        <begin position="140"/>
        <end position="150"/>
    </location>
</feature>